<evidence type="ECO:0000313" key="2">
    <source>
        <dbReference type="Proteomes" id="UP000280819"/>
    </source>
</evidence>
<dbReference type="PROSITE" id="PS51318">
    <property type="entry name" value="TAT"/>
    <property type="match status" value="1"/>
</dbReference>
<dbReference type="AlphaFoldDB" id="A0A3P1T5S0"/>
<reference evidence="1 2" key="1">
    <citation type="submission" date="2018-11" db="EMBL/GenBank/DDBJ databases">
        <title>Genomes From Bacteria Associated with the Canine Oral Cavity: a Test Case for Automated Genome-Based Taxonomic Assignment.</title>
        <authorList>
            <person name="Coil D.A."/>
            <person name="Jospin G."/>
            <person name="Darling A.E."/>
            <person name="Wallis C."/>
            <person name="Davis I.J."/>
            <person name="Harris S."/>
            <person name="Eisen J.A."/>
            <person name="Holcombe L.J."/>
            <person name="O'Flynn C."/>
        </authorList>
    </citation>
    <scope>NUCLEOTIDE SEQUENCE [LARGE SCALE GENOMIC DNA]</scope>
    <source>
        <strain evidence="1 2">OH887_COT-365</strain>
    </source>
</reference>
<accession>A0A3P1T5S0</accession>
<dbReference type="EMBL" id="RQZG01000009">
    <property type="protein sequence ID" value="RRD04674.1"/>
    <property type="molecule type" value="Genomic_DNA"/>
</dbReference>
<dbReference type="InterPro" id="IPR006311">
    <property type="entry name" value="TAT_signal"/>
</dbReference>
<dbReference type="OrthoDB" id="3730500at2"/>
<gene>
    <name evidence="1" type="ORF">EII34_09010</name>
</gene>
<dbReference type="Proteomes" id="UP000280819">
    <property type="component" value="Unassembled WGS sequence"/>
</dbReference>
<comment type="caution">
    <text evidence="1">The sequence shown here is derived from an EMBL/GenBank/DDBJ whole genome shotgun (WGS) entry which is preliminary data.</text>
</comment>
<organism evidence="1 2">
    <name type="scientific">Arachnia propionica</name>
    <dbReference type="NCBI Taxonomy" id="1750"/>
    <lineage>
        <taxon>Bacteria</taxon>
        <taxon>Bacillati</taxon>
        <taxon>Actinomycetota</taxon>
        <taxon>Actinomycetes</taxon>
        <taxon>Propionibacteriales</taxon>
        <taxon>Propionibacteriaceae</taxon>
        <taxon>Arachnia</taxon>
    </lineage>
</organism>
<sequence>MQNQTLGMTRRSLLTKAAIGLPAMGVVGALTWANPTSTPEASASFVDGIWGSRTTAALQEYFGTPRDGIVSGQNPAIISNNTRLGSGWDFSDDGGSALIAAIQRLVGATPDGYFGPRTSMAWHAALGYSPRPYFDQNTTIVHTIQQRLARGQGLVGH</sequence>
<protein>
    <submittedName>
        <fullName evidence="1">Peptidoglycan-binding protein</fullName>
    </submittedName>
</protein>
<proteinExistence type="predicted"/>
<name>A0A3P1T5S0_9ACTN</name>
<evidence type="ECO:0000313" key="1">
    <source>
        <dbReference type="EMBL" id="RRD04674.1"/>
    </source>
</evidence>
<dbReference type="RefSeq" id="WP_124844826.1">
    <property type="nucleotide sequence ID" value="NZ_JAUNKP010000024.1"/>
</dbReference>